<accession>A0A8S3WPV8</accession>
<evidence type="ECO:0000256" key="1">
    <source>
        <dbReference type="SAM" id="MobiDB-lite"/>
    </source>
</evidence>
<comment type="caution">
    <text evidence="2">The sequence shown here is derived from an EMBL/GenBank/DDBJ whole genome shotgun (WGS) entry which is preliminary data.</text>
</comment>
<organism evidence="2 3">
    <name type="scientific">Parnassius apollo</name>
    <name type="common">Apollo butterfly</name>
    <name type="synonym">Papilio apollo</name>
    <dbReference type="NCBI Taxonomy" id="110799"/>
    <lineage>
        <taxon>Eukaryota</taxon>
        <taxon>Metazoa</taxon>
        <taxon>Ecdysozoa</taxon>
        <taxon>Arthropoda</taxon>
        <taxon>Hexapoda</taxon>
        <taxon>Insecta</taxon>
        <taxon>Pterygota</taxon>
        <taxon>Neoptera</taxon>
        <taxon>Endopterygota</taxon>
        <taxon>Lepidoptera</taxon>
        <taxon>Glossata</taxon>
        <taxon>Ditrysia</taxon>
        <taxon>Papilionoidea</taxon>
        <taxon>Papilionidae</taxon>
        <taxon>Parnassiinae</taxon>
        <taxon>Parnassini</taxon>
        <taxon>Parnassius</taxon>
        <taxon>Parnassius</taxon>
    </lineage>
</organism>
<evidence type="ECO:0000313" key="2">
    <source>
        <dbReference type="EMBL" id="CAG4974219.1"/>
    </source>
</evidence>
<sequence length="390" mass="43603">MLSHKPPALRLQAELRWAANAHTLIGRPDRVHSLEKRLEQVMARSAVVEEACTELLASDVEQGVLDSCLADYGQFFSLTDDLIEAGAKYANEAREARLSGLPKSPRKQPNQPELLGRLPTLDLPRFSGVLSNWLTFVGLFDSLVDARRALTPSQKMAYLLASLEGEAPGIVGHLKLSEDAYQAARDLLAGRDRAILRPDIVNPVVVASNSLRRLDLLVDEWSFLLLHIVLSRLPLYLRIHFDESYGGDGASYIPHFRGLLRFLEEQCRQIENAAGTVDDLQVANQAVPRERRNPPGKSSPTPLRPNGAPTGGRRSLPSYSGRAAREAPSCSYCRASDYRVTLCPKLLGKPVPARRTIAKERRWYYSCLERHLQRDCPHQRHCPHCQGNWV</sequence>
<keyword evidence="3" id="KW-1185">Reference proteome</keyword>
<dbReference type="OrthoDB" id="7489123at2759"/>
<dbReference type="Proteomes" id="UP000691718">
    <property type="component" value="Unassembled WGS sequence"/>
</dbReference>
<name>A0A8S3WPV8_PARAO</name>
<proteinExistence type="predicted"/>
<dbReference type="EMBL" id="CAJQZP010000643">
    <property type="protein sequence ID" value="CAG4974219.1"/>
    <property type="molecule type" value="Genomic_DNA"/>
</dbReference>
<gene>
    <name evidence="2" type="ORF">PAPOLLO_LOCUS8899</name>
</gene>
<dbReference type="Pfam" id="PF03564">
    <property type="entry name" value="DUF1759"/>
    <property type="match status" value="1"/>
</dbReference>
<dbReference type="AlphaFoldDB" id="A0A8S3WPV8"/>
<protein>
    <submittedName>
        <fullName evidence="2">(apollo) hypothetical protein</fullName>
    </submittedName>
</protein>
<dbReference type="PANTHER" id="PTHR47331">
    <property type="entry name" value="PHD-TYPE DOMAIN-CONTAINING PROTEIN"/>
    <property type="match status" value="1"/>
</dbReference>
<reference evidence="2" key="1">
    <citation type="submission" date="2021-04" db="EMBL/GenBank/DDBJ databases">
        <authorList>
            <person name="Tunstrom K."/>
        </authorList>
    </citation>
    <scope>NUCLEOTIDE SEQUENCE</scope>
</reference>
<dbReference type="InterPro" id="IPR005312">
    <property type="entry name" value="DUF1759"/>
</dbReference>
<evidence type="ECO:0000313" key="3">
    <source>
        <dbReference type="Proteomes" id="UP000691718"/>
    </source>
</evidence>
<feature type="region of interest" description="Disordered" evidence="1">
    <location>
        <begin position="283"/>
        <end position="320"/>
    </location>
</feature>